<gene>
    <name evidence="2" type="ORF">JD77_06335</name>
</gene>
<name>A0A562HUY2_MICOL</name>
<feature type="region of interest" description="Disordered" evidence="1">
    <location>
        <begin position="1"/>
        <end position="42"/>
    </location>
</feature>
<comment type="caution">
    <text evidence="2">The sequence shown here is derived from an EMBL/GenBank/DDBJ whole genome shotgun (WGS) entry which is preliminary data.</text>
</comment>
<evidence type="ECO:0000256" key="1">
    <source>
        <dbReference type="SAM" id="MobiDB-lite"/>
    </source>
</evidence>
<keyword evidence="3" id="KW-1185">Reference proteome</keyword>
<dbReference type="AlphaFoldDB" id="A0A562HUY2"/>
<accession>A0A562HUY2</accession>
<proteinExistence type="predicted"/>
<feature type="compositionally biased region" description="Low complexity" evidence="1">
    <location>
        <begin position="10"/>
        <end position="24"/>
    </location>
</feature>
<dbReference type="EMBL" id="VLKE01000002">
    <property type="protein sequence ID" value="TWH62284.1"/>
    <property type="molecule type" value="Genomic_DNA"/>
</dbReference>
<sequence length="42" mass="4396">MEPQFDAGIDSPADASPTPTTPATRRLPAWVTRPTPGSSPAF</sequence>
<organism evidence="2 3">
    <name type="scientific">Micromonospora olivasterospora</name>
    <dbReference type="NCBI Taxonomy" id="1880"/>
    <lineage>
        <taxon>Bacteria</taxon>
        <taxon>Bacillati</taxon>
        <taxon>Actinomycetota</taxon>
        <taxon>Actinomycetes</taxon>
        <taxon>Micromonosporales</taxon>
        <taxon>Micromonosporaceae</taxon>
        <taxon>Micromonospora</taxon>
    </lineage>
</organism>
<evidence type="ECO:0000313" key="3">
    <source>
        <dbReference type="Proteomes" id="UP000319825"/>
    </source>
</evidence>
<reference evidence="2 3" key="1">
    <citation type="submission" date="2019-07" db="EMBL/GenBank/DDBJ databases">
        <title>R&amp;d 2014.</title>
        <authorList>
            <person name="Klenk H.-P."/>
        </authorList>
    </citation>
    <scope>NUCLEOTIDE SEQUENCE [LARGE SCALE GENOMIC DNA]</scope>
    <source>
        <strain evidence="2 3">DSM 43868</strain>
    </source>
</reference>
<protein>
    <submittedName>
        <fullName evidence="2">Uncharacterized protein</fullName>
    </submittedName>
</protein>
<evidence type="ECO:0000313" key="2">
    <source>
        <dbReference type="EMBL" id="TWH62284.1"/>
    </source>
</evidence>
<dbReference type="Proteomes" id="UP000319825">
    <property type="component" value="Unassembled WGS sequence"/>
</dbReference>